<dbReference type="Pfam" id="PF05425">
    <property type="entry name" value="CopD"/>
    <property type="match status" value="1"/>
</dbReference>
<evidence type="ECO:0000259" key="12">
    <source>
        <dbReference type="Pfam" id="PF04234"/>
    </source>
</evidence>
<keyword evidence="3 10" id="KW-0812">Transmembrane</keyword>
<organism evidence="14 15">
    <name type="scientific">Brevibacillus ruminantium</name>
    <dbReference type="NCBI Taxonomy" id="2950604"/>
    <lineage>
        <taxon>Bacteria</taxon>
        <taxon>Bacillati</taxon>
        <taxon>Bacillota</taxon>
        <taxon>Bacilli</taxon>
        <taxon>Bacillales</taxon>
        <taxon>Paenibacillaceae</taxon>
        <taxon>Brevibacillus</taxon>
    </lineage>
</organism>
<dbReference type="Gene3D" id="2.60.40.1220">
    <property type="match status" value="1"/>
</dbReference>
<evidence type="ECO:0000256" key="1">
    <source>
        <dbReference type="ARBA" id="ARBA00004651"/>
    </source>
</evidence>
<dbReference type="InterPro" id="IPR032694">
    <property type="entry name" value="CopC/D"/>
</dbReference>
<reference evidence="14" key="1">
    <citation type="submission" date="2022-06" db="EMBL/GenBank/DDBJ databases">
        <title>Genome sequencing of Brevibacillus sp. BB3-R1.</title>
        <authorList>
            <person name="Heo J."/>
            <person name="Lee D."/>
            <person name="Won M."/>
            <person name="Han B.-H."/>
            <person name="Hong S.-B."/>
            <person name="Kwon S.-W."/>
        </authorList>
    </citation>
    <scope>NUCLEOTIDE SEQUENCE</scope>
    <source>
        <strain evidence="14">BB3-R1</strain>
    </source>
</reference>
<sequence length="597" mass="64225">MKRWLILFCLCLVAASSLPSFASAHAYVDRASPQQEAELQESPKEIRLTFTEEINGKVSSLVLKTEAGKSIPGTLRAEDNRTLVLPVESLQKGIYRVEWQVLSVDTHVTEGSYRFAVGVPLPKIRPAETVSLDDDDPSVADNGPFGAVPDQGQSEAQGNKQAESSPNSIVGGVGSTEKKQSPTTGANQALPTNPSESSTDGKSQSQESAAAEQTKPEQGTGEAVAREGSASLEKADDPAKSANESAEGEDDAAAGEGSPNETLLQAGENVATPSFAGDAEVEIVAESFLPSAVHDHERHEMWNRWLRMIDVLVAAIIGSLVFLKAWGRFVDAYRVTQRLRSGIKWFFWGCFVYFSLSGAARIYLLADMLRLPGGNGESMLLLYLNTMTGAMGILRPLLCILLLVALTTKKSRLGSIVLTLGLFITYPLTGHAMAGQERFASFLSDILHMTAAVVWLGGLSGLTLLAFRQRATPDGLLRLHHLMGQFAQLALYAVSLISGTGLVLGLLRFSQLLELISTSYGLILLVKLGAFAVALIVAGFHRSKVMPRLVVLSVLQERDAIRLVKKLSWTLRSELLIVLAALLLAGLLSATPPPIIR</sequence>
<dbReference type="RefSeq" id="WP_251871027.1">
    <property type="nucleotide sequence ID" value="NZ_CP098755.1"/>
</dbReference>
<dbReference type="InterPro" id="IPR014756">
    <property type="entry name" value="Ig_E-set"/>
</dbReference>
<gene>
    <name evidence="14" type="ORF">NDK47_17475</name>
</gene>
<feature type="transmembrane region" description="Helical" evidence="10">
    <location>
        <begin position="575"/>
        <end position="596"/>
    </location>
</feature>
<keyword evidence="15" id="KW-1185">Reference proteome</keyword>
<feature type="chain" id="PRO_5046800449" evidence="11">
    <location>
        <begin position="23"/>
        <end position="597"/>
    </location>
</feature>
<keyword evidence="8 10" id="KW-0472">Membrane</keyword>
<evidence type="ECO:0000256" key="6">
    <source>
        <dbReference type="ARBA" id="ARBA00022989"/>
    </source>
</evidence>
<feature type="signal peptide" evidence="11">
    <location>
        <begin position="1"/>
        <end position="22"/>
    </location>
</feature>
<proteinExistence type="predicted"/>
<feature type="domain" description="Copper resistance protein D" evidence="13">
    <location>
        <begin position="482"/>
        <end position="588"/>
    </location>
</feature>
<dbReference type="EMBL" id="CP098755">
    <property type="protein sequence ID" value="USG63940.1"/>
    <property type="molecule type" value="Genomic_DNA"/>
</dbReference>
<dbReference type="Pfam" id="PF04234">
    <property type="entry name" value="CopC"/>
    <property type="match status" value="1"/>
</dbReference>
<evidence type="ECO:0000313" key="15">
    <source>
        <dbReference type="Proteomes" id="UP001056500"/>
    </source>
</evidence>
<evidence type="ECO:0000256" key="11">
    <source>
        <dbReference type="SAM" id="SignalP"/>
    </source>
</evidence>
<keyword evidence="7" id="KW-0186">Copper</keyword>
<evidence type="ECO:0000256" key="8">
    <source>
        <dbReference type="ARBA" id="ARBA00023136"/>
    </source>
</evidence>
<evidence type="ECO:0000256" key="4">
    <source>
        <dbReference type="ARBA" id="ARBA00022723"/>
    </source>
</evidence>
<evidence type="ECO:0000259" key="13">
    <source>
        <dbReference type="Pfam" id="PF05425"/>
    </source>
</evidence>
<dbReference type="InterPro" id="IPR008457">
    <property type="entry name" value="Cu-R_CopD_dom"/>
</dbReference>
<feature type="transmembrane region" description="Helical" evidence="10">
    <location>
        <begin position="519"/>
        <end position="540"/>
    </location>
</feature>
<dbReference type="InterPro" id="IPR007348">
    <property type="entry name" value="CopC_dom"/>
</dbReference>
<keyword evidence="4" id="KW-0479">Metal-binding</keyword>
<dbReference type="PANTHER" id="PTHR34820:SF4">
    <property type="entry name" value="INNER MEMBRANE PROTEIN YEBZ"/>
    <property type="match status" value="1"/>
</dbReference>
<evidence type="ECO:0000313" key="14">
    <source>
        <dbReference type="EMBL" id="USG63940.1"/>
    </source>
</evidence>
<evidence type="ECO:0000256" key="2">
    <source>
        <dbReference type="ARBA" id="ARBA00022475"/>
    </source>
</evidence>
<name>A0ABY4WDT8_9BACL</name>
<feature type="transmembrane region" description="Helical" evidence="10">
    <location>
        <begin position="489"/>
        <end position="507"/>
    </location>
</feature>
<keyword evidence="5 11" id="KW-0732">Signal</keyword>
<feature type="transmembrane region" description="Helical" evidence="10">
    <location>
        <begin position="413"/>
        <end position="434"/>
    </location>
</feature>
<dbReference type="InterPro" id="IPR014755">
    <property type="entry name" value="Cu-Rt/internalin_Ig-like"/>
</dbReference>
<evidence type="ECO:0000256" key="10">
    <source>
        <dbReference type="SAM" id="Phobius"/>
    </source>
</evidence>
<evidence type="ECO:0000256" key="5">
    <source>
        <dbReference type="ARBA" id="ARBA00022729"/>
    </source>
</evidence>
<comment type="subcellular location">
    <subcellularLocation>
        <location evidence="1">Cell membrane</location>
        <topology evidence="1">Multi-pass membrane protein</topology>
    </subcellularLocation>
</comment>
<accession>A0ABY4WDT8</accession>
<feature type="transmembrane region" description="Helical" evidence="10">
    <location>
        <begin position="386"/>
        <end position="406"/>
    </location>
</feature>
<dbReference type="PANTHER" id="PTHR34820">
    <property type="entry name" value="INNER MEMBRANE PROTEIN YEBZ"/>
    <property type="match status" value="1"/>
</dbReference>
<feature type="compositionally biased region" description="Polar residues" evidence="9">
    <location>
        <begin position="181"/>
        <end position="208"/>
    </location>
</feature>
<feature type="compositionally biased region" description="Polar residues" evidence="9">
    <location>
        <begin position="151"/>
        <end position="168"/>
    </location>
</feature>
<evidence type="ECO:0000256" key="9">
    <source>
        <dbReference type="SAM" id="MobiDB-lite"/>
    </source>
</evidence>
<feature type="transmembrane region" description="Helical" evidence="10">
    <location>
        <begin position="305"/>
        <end position="325"/>
    </location>
</feature>
<feature type="transmembrane region" description="Helical" evidence="10">
    <location>
        <begin position="345"/>
        <end position="366"/>
    </location>
</feature>
<keyword evidence="2" id="KW-1003">Cell membrane</keyword>
<keyword evidence="6 10" id="KW-1133">Transmembrane helix</keyword>
<evidence type="ECO:0000256" key="7">
    <source>
        <dbReference type="ARBA" id="ARBA00023008"/>
    </source>
</evidence>
<dbReference type="SUPFAM" id="SSF81296">
    <property type="entry name" value="E set domains"/>
    <property type="match status" value="1"/>
</dbReference>
<protein>
    <submittedName>
        <fullName evidence="14">Copper resistance protein CopC</fullName>
    </submittedName>
</protein>
<dbReference type="Proteomes" id="UP001056500">
    <property type="component" value="Chromosome"/>
</dbReference>
<evidence type="ECO:0000256" key="3">
    <source>
        <dbReference type="ARBA" id="ARBA00022692"/>
    </source>
</evidence>
<feature type="region of interest" description="Disordered" evidence="9">
    <location>
        <begin position="128"/>
        <end position="260"/>
    </location>
</feature>
<feature type="transmembrane region" description="Helical" evidence="10">
    <location>
        <begin position="446"/>
        <end position="468"/>
    </location>
</feature>
<feature type="domain" description="CopC" evidence="12">
    <location>
        <begin position="25"/>
        <end position="117"/>
    </location>
</feature>